<reference evidence="1" key="2">
    <citation type="submission" date="2023-06" db="EMBL/GenBank/DDBJ databases">
        <authorList>
            <person name="Ma L."/>
            <person name="Liu K.-W."/>
            <person name="Li Z."/>
            <person name="Hsiao Y.-Y."/>
            <person name="Qi Y."/>
            <person name="Fu T."/>
            <person name="Tang G."/>
            <person name="Zhang D."/>
            <person name="Sun W.-H."/>
            <person name="Liu D.-K."/>
            <person name="Li Y."/>
            <person name="Chen G.-Z."/>
            <person name="Liu X.-D."/>
            <person name="Liao X.-Y."/>
            <person name="Jiang Y.-T."/>
            <person name="Yu X."/>
            <person name="Hao Y."/>
            <person name="Huang J."/>
            <person name="Zhao X.-W."/>
            <person name="Ke S."/>
            <person name="Chen Y.-Y."/>
            <person name="Wu W.-L."/>
            <person name="Hsu J.-L."/>
            <person name="Lin Y.-F."/>
            <person name="Huang M.-D."/>
            <person name="Li C.-Y."/>
            <person name="Huang L."/>
            <person name="Wang Z.-W."/>
            <person name="Zhao X."/>
            <person name="Zhong W.-Y."/>
            <person name="Peng D.-H."/>
            <person name="Ahmad S."/>
            <person name="Lan S."/>
            <person name="Zhang J.-S."/>
            <person name="Tsai W.-C."/>
            <person name="Van De Peer Y."/>
            <person name="Liu Z.-J."/>
        </authorList>
    </citation>
    <scope>NUCLEOTIDE SEQUENCE</scope>
    <source>
        <strain evidence="1">SCP</strain>
        <tissue evidence="1">Leaves</tissue>
    </source>
</reference>
<sequence length="73" mass="8139">MSIVAIDCGSRRLGSRRVSEEDRLHLLLLRECSHPLFVLSCVRRLASKGLSLTKSTHTIVDAMKVLLASTCMR</sequence>
<dbReference type="EMBL" id="JAUJYN010000003">
    <property type="protein sequence ID" value="KAK1275893.1"/>
    <property type="molecule type" value="Genomic_DNA"/>
</dbReference>
<evidence type="ECO:0000313" key="2">
    <source>
        <dbReference type="Proteomes" id="UP001179952"/>
    </source>
</evidence>
<gene>
    <name evidence="1" type="ORF">QJS04_geneDACA015972</name>
</gene>
<protein>
    <submittedName>
        <fullName evidence="1">Uncharacterized protein</fullName>
    </submittedName>
</protein>
<comment type="caution">
    <text evidence="1">The sequence shown here is derived from an EMBL/GenBank/DDBJ whole genome shotgun (WGS) entry which is preliminary data.</text>
</comment>
<reference evidence="1" key="1">
    <citation type="journal article" date="2023" name="Nat. Commun.">
        <title>Diploid and tetraploid genomes of Acorus and the evolution of monocots.</title>
        <authorList>
            <person name="Ma L."/>
            <person name="Liu K.W."/>
            <person name="Li Z."/>
            <person name="Hsiao Y.Y."/>
            <person name="Qi Y."/>
            <person name="Fu T."/>
            <person name="Tang G.D."/>
            <person name="Zhang D."/>
            <person name="Sun W.H."/>
            <person name="Liu D.K."/>
            <person name="Li Y."/>
            <person name="Chen G.Z."/>
            <person name="Liu X.D."/>
            <person name="Liao X.Y."/>
            <person name="Jiang Y.T."/>
            <person name="Yu X."/>
            <person name="Hao Y."/>
            <person name="Huang J."/>
            <person name="Zhao X.W."/>
            <person name="Ke S."/>
            <person name="Chen Y.Y."/>
            <person name="Wu W.L."/>
            <person name="Hsu J.L."/>
            <person name="Lin Y.F."/>
            <person name="Huang M.D."/>
            <person name="Li C.Y."/>
            <person name="Huang L."/>
            <person name="Wang Z.W."/>
            <person name="Zhao X."/>
            <person name="Zhong W.Y."/>
            <person name="Peng D.H."/>
            <person name="Ahmad S."/>
            <person name="Lan S."/>
            <person name="Zhang J.S."/>
            <person name="Tsai W.C."/>
            <person name="Van de Peer Y."/>
            <person name="Liu Z.J."/>
        </authorList>
    </citation>
    <scope>NUCLEOTIDE SEQUENCE</scope>
    <source>
        <strain evidence="1">SCP</strain>
    </source>
</reference>
<accession>A0AAV9BGI2</accession>
<evidence type="ECO:0000313" key="1">
    <source>
        <dbReference type="EMBL" id="KAK1275893.1"/>
    </source>
</evidence>
<name>A0AAV9BGI2_ACOGR</name>
<keyword evidence="2" id="KW-1185">Reference proteome</keyword>
<dbReference type="AlphaFoldDB" id="A0AAV9BGI2"/>
<dbReference type="Proteomes" id="UP001179952">
    <property type="component" value="Unassembled WGS sequence"/>
</dbReference>
<proteinExistence type="predicted"/>
<organism evidence="1 2">
    <name type="scientific">Acorus gramineus</name>
    <name type="common">Dwarf sweet flag</name>
    <dbReference type="NCBI Taxonomy" id="55184"/>
    <lineage>
        <taxon>Eukaryota</taxon>
        <taxon>Viridiplantae</taxon>
        <taxon>Streptophyta</taxon>
        <taxon>Embryophyta</taxon>
        <taxon>Tracheophyta</taxon>
        <taxon>Spermatophyta</taxon>
        <taxon>Magnoliopsida</taxon>
        <taxon>Liliopsida</taxon>
        <taxon>Acoraceae</taxon>
        <taxon>Acorus</taxon>
    </lineage>
</organism>